<gene>
    <name evidence="2" type="ORF">R4I43_28205</name>
</gene>
<dbReference type="EMBL" id="JAWLNX010000026">
    <property type="protein sequence ID" value="MEB3371297.1"/>
    <property type="molecule type" value="Genomic_DNA"/>
</dbReference>
<evidence type="ECO:0000256" key="1">
    <source>
        <dbReference type="SAM" id="MobiDB-lite"/>
    </source>
</evidence>
<reference evidence="2 3" key="1">
    <citation type="submission" date="2023-10" db="EMBL/GenBank/DDBJ databases">
        <title>Saccharopolyspora sp. nov., isolated from mangrove soil.</title>
        <authorList>
            <person name="Lu Y."/>
            <person name="Liu W."/>
        </authorList>
    </citation>
    <scope>NUCLEOTIDE SEQUENCE [LARGE SCALE GENOMIC DNA]</scope>
    <source>
        <strain evidence="2 3">S2-29</strain>
    </source>
</reference>
<feature type="region of interest" description="Disordered" evidence="1">
    <location>
        <begin position="135"/>
        <end position="156"/>
    </location>
</feature>
<accession>A0ABU6AIK3</accession>
<organism evidence="2 3">
    <name type="scientific">Saccharopolyspora mangrovi</name>
    <dbReference type="NCBI Taxonomy" id="3082379"/>
    <lineage>
        <taxon>Bacteria</taxon>
        <taxon>Bacillati</taxon>
        <taxon>Actinomycetota</taxon>
        <taxon>Actinomycetes</taxon>
        <taxon>Pseudonocardiales</taxon>
        <taxon>Pseudonocardiaceae</taxon>
        <taxon>Saccharopolyspora</taxon>
    </lineage>
</organism>
<name>A0ABU6AIK3_9PSEU</name>
<evidence type="ECO:0000313" key="3">
    <source>
        <dbReference type="Proteomes" id="UP001327093"/>
    </source>
</evidence>
<dbReference type="Proteomes" id="UP001327093">
    <property type="component" value="Unassembled WGS sequence"/>
</dbReference>
<sequence length="156" mass="17239">MDLPNITVFRYGPDESRVFLNDAHLIGVLEHSSGEEQVRVSFYGPSGQRFALPQARGITDAVTSIIIAALHYDYRPHEIAVGYFTPCGYGIWCPTCHVAGTALSRYYNDRVEAEERAVGDHEDLYGQPAVLVPKPGRLAPDSAPPNAWPTTDHDRT</sequence>
<proteinExistence type="predicted"/>
<protein>
    <submittedName>
        <fullName evidence="2">Uncharacterized protein</fullName>
    </submittedName>
</protein>
<comment type="caution">
    <text evidence="2">The sequence shown here is derived from an EMBL/GenBank/DDBJ whole genome shotgun (WGS) entry which is preliminary data.</text>
</comment>
<dbReference type="RefSeq" id="WP_324268732.1">
    <property type="nucleotide sequence ID" value="NZ_JAWLNX010000026.1"/>
</dbReference>
<evidence type="ECO:0000313" key="2">
    <source>
        <dbReference type="EMBL" id="MEB3371297.1"/>
    </source>
</evidence>
<keyword evidence="3" id="KW-1185">Reference proteome</keyword>